<dbReference type="GO" id="GO:0016020">
    <property type="term" value="C:membrane"/>
    <property type="evidence" value="ECO:0007669"/>
    <property type="project" value="UniProtKB-SubCell"/>
</dbReference>
<keyword evidence="7 8" id="KW-0807">Transducer</keyword>
<keyword evidence="3 9" id="KW-1133">Transmembrane helix</keyword>
<dbReference type="SMART" id="SM01381">
    <property type="entry name" value="7TM_GPCR_Srsx"/>
    <property type="match status" value="1"/>
</dbReference>
<feature type="transmembrane region" description="Helical" evidence="9">
    <location>
        <begin position="31"/>
        <end position="51"/>
    </location>
</feature>
<sequence>MNNETSCTSLNRGWTEFMSRTPATIAVETSILLLIGLVAIGGNLLVVLSIYRNPSLRTITNYFVLSLAVSDILYPVSVISITVVASIRGRSSVGSHVCGFQAIFSSSLVVVSVNTITLMAINRFVRVCKPQKYKKIFHRKTSITMIGAVWIASFTGMTLINSMGVSVYSRLSPYKIMCVFAYYDNKKPRIIISNLPHVFCLFLPFTIIVYCYFKVFKKIREHKRNVAPSNQGRLGTSVQEIKVTWVLFTMLVGYCLTWVLVLGVLLASSISCRYEYQLPREIHMIVTYGIASGSILNPIIYGVFNMAFRLEYKRILIQWYSCT</sequence>
<name>A0A6P8HNJ8_ACTTE</name>
<evidence type="ECO:0000256" key="7">
    <source>
        <dbReference type="ARBA" id="ARBA00023224"/>
    </source>
</evidence>
<dbReference type="KEGG" id="aten:116293310"/>
<keyword evidence="2 8" id="KW-0812">Transmembrane</keyword>
<keyword evidence="6 8" id="KW-0675">Receptor</keyword>
<dbReference type="Proteomes" id="UP000515163">
    <property type="component" value="Unplaced"/>
</dbReference>
<reference evidence="12 13" key="1">
    <citation type="submission" date="2025-04" db="UniProtKB">
        <authorList>
            <consortium name="RefSeq"/>
        </authorList>
    </citation>
    <scope>IDENTIFICATION</scope>
    <source>
        <tissue evidence="12 13">Tentacle</tissue>
    </source>
</reference>
<dbReference type="PROSITE" id="PS00237">
    <property type="entry name" value="G_PROTEIN_RECEP_F1_1"/>
    <property type="match status" value="1"/>
</dbReference>
<protein>
    <submittedName>
        <fullName evidence="12 13">Melatonin receptor type 1A-like</fullName>
    </submittedName>
</protein>
<dbReference type="Gene3D" id="1.20.1070.10">
    <property type="entry name" value="Rhodopsin 7-helix transmembrane proteins"/>
    <property type="match status" value="1"/>
</dbReference>
<evidence type="ECO:0000256" key="5">
    <source>
        <dbReference type="ARBA" id="ARBA00023136"/>
    </source>
</evidence>
<dbReference type="SUPFAM" id="SSF81321">
    <property type="entry name" value="Family A G protein-coupled receptor-like"/>
    <property type="match status" value="1"/>
</dbReference>
<evidence type="ECO:0000256" key="8">
    <source>
        <dbReference type="RuleBase" id="RU000688"/>
    </source>
</evidence>
<feature type="transmembrane region" description="Helical" evidence="9">
    <location>
        <begin position="63"/>
        <end position="87"/>
    </location>
</feature>
<evidence type="ECO:0000256" key="9">
    <source>
        <dbReference type="SAM" id="Phobius"/>
    </source>
</evidence>
<evidence type="ECO:0000256" key="4">
    <source>
        <dbReference type="ARBA" id="ARBA00023040"/>
    </source>
</evidence>
<dbReference type="InterPro" id="IPR017452">
    <property type="entry name" value="GPCR_Rhodpsn_7TM"/>
</dbReference>
<dbReference type="Pfam" id="PF00001">
    <property type="entry name" value="7tm_1"/>
    <property type="match status" value="1"/>
</dbReference>
<keyword evidence="5 9" id="KW-0472">Membrane</keyword>
<dbReference type="CDD" id="cd00637">
    <property type="entry name" value="7tm_classA_rhodopsin-like"/>
    <property type="match status" value="1"/>
</dbReference>
<gene>
    <name evidence="12 13" type="primary">LOC116293310</name>
</gene>
<evidence type="ECO:0000256" key="1">
    <source>
        <dbReference type="ARBA" id="ARBA00004141"/>
    </source>
</evidence>
<dbReference type="GO" id="GO:0004930">
    <property type="term" value="F:G protein-coupled receptor activity"/>
    <property type="evidence" value="ECO:0007669"/>
    <property type="project" value="UniProtKB-KW"/>
</dbReference>
<accession>A0A6P8HNJ8</accession>
<dbReference type="RefSeq" id="XP_031556587.1">
    <property type="nucleotide sequence ID" value="XM_031700727.1"/>
</dbReference>
<keyword evidence="11" id="KW-1185">Reference proteome</keyword>
<feature type="transmembrane region" description="Helical" evidence="9">
    <location>
        <begin position="243"/>
        <end position="270"/>
    </location>
</feature>
<evidence type="ECO:0000313" key="12">
    <source>
        <dbReference type="RefSeq" id="XP_031556587.1"/>
    </source>
</evidence>
<dbReference type="InterPro" id="IPR050125">
    <property type="entry name" value="GPCR_opsins"/>
</dbReference>
<dbReference type="PRINTS" id="PR00237">
    <property type="entry name" value="GPCRRHODOPSN"/>
</dbReference>
<dbReference type="OrthoDB" id="6021576at2759"/>
<comment type="subcellular location">
    <subcellularLocation>
        <location evidence="1">Membrane</location>
        <topology evidence="1">Multi-pass membrane protein</topology>
    </subcellularLocation>
</comment>
<dbReference type="RefSeq" id="XP_031556588.1">
    <property type="nucleotide sequence ID" value="XM_031700728.1"/>
</dbReference>
<dbReference type="PROSITE" id="PS50262">
    <property type="entry name" value="G_PROTEIN_RECEP_F1_2"/>
    <property type="match status" value="1"/>
</dbReference>
<feature type="domain" description="G-protein coupled receptors family 1 profile" evidence="10">
    <location>
        <begin position="42"/>
        <end position="301"/>
    </location>
</feature>
<comment type="similarity">
    <text evidence="8">Belongs to the G-protein coupled receptor 1 family.</text>
</comment>
<dbReference type="InterPro" id="IPR000276">
    <property type="entry name" value="GPCR_Rhodpsn"/>
</dbReference>
<evidence type="ECO:0000259" key="10">
    <source>
        <dbReference type="PROSITE" id="PS50262"/>
    </source>
</evidence>
<evidence type="ECO:0000256" key="6">
    <source>
        <dbReference type="ARBA" id="ARBA00023170"/>
    </source>
</evidence>
<evidence type="ECO:0000313" key="11">
    <source>
        <dbReference type="Proteomes" id="UP000515163"/>
    </source>
</evidence>
<proteinExistence type="inferred from homology"/>
<evidence type="ECO:0000256" key="3">
    <source>
        <dbReference type="ARBA" id="ARBA00022989"/>
    </source>
</evidence>
<dbReference type="PANTHER" id="PTHR24240">
    <property type="entry name" value="OPSIN"/>
    <property type="match status" value="1"/>
</dbReference>
<keyword evidence="4 8" id="KW-0297">G-protein coupled receptor</keyword>
<organism evidence="11 13">
    <name type="scientific">Actinia tenebrosa</name>
    <name type="common">Australian red waratah sea anemone</name>
    <dbReference type="NCBI Taxonomy" id="6105"/>
    <lineage>
        <taxon>Eukaryota</taxon>
        <taxon>Metazoa</taxon>
        <taxon>Cnidaria</taxon>
        <taxon>Anthozoa</taxon>
        <taxon>Hexacorallia</taxon>
        <taxon>Actiniaria</taxon>
        <taxon>Actiniidae</taxon>
        <taxon>Actinia</taxon>
    </lineage>
</organism>
<evidence type="ECO:0000256" key="2">
    <source>
        <dbReference type="ARBA" id="ARBA00022692"/>
    </source>
</evidence>
<feature type="transmembrane region" description="Helical" evidence="9">
    <location>
        <begin position="190"/>
        <end position="213"/>
    </location>
</feature>
<feature type="transmembrane region" description="Helical" evidence="9">
    <location>
        <begin position="282"/>
        <end position="304"/>
    </location>
</feature>
<evidence type="ECO:0000313" key="13">
    <source>
        <dbReference type="RefSeq" id="XP_031556588.1"/>
    </source>
</evidence>
<feature type="transmembrane region" description="Helical" evidence="9">
    <location>
        <begin position="99"/>
        <end position="121"/>
    </location>
</feature>
<dbReference type="AlphaFoldDB" id="A0A6P8HNJ8"/>
<dbReference type="GeneID" id="116293310"/>
<feature type="transmembrane region" description="Helical" evidence="9">
    <location>
        <begin position="142"/>
        <end position="160"/>
    </location>
</feature>